<dbReference type="EMBL" id="ML179480">
    <property type="protein sequence ID" value="THU86798.1"/>
    <property type="molecule type" value="Genomic_DNA"/>
</dbReference>
<organism evidence="2 3">
    <name type="scientific">Dendrothele bispora (strain CBS 962.96)</name>
    <dbReference type="NCBI Taxonomy" id="1314807"/>
    <lineage>
        <taxon>Eukaryota</taxon>
        <taxon>Fungi</taxon>
        <taxon>Dikarya</taxon>
        <taxon>Basidiomycota</taxon>
        <taxon>Agaricomycotina</taxon>
        <taxon>Agaricomycetes</taxon>
        <taxon>Agaricomycetidae</taxon>
        <taxon>Agaricales</taxon>
        <taxon>Agaricales incertae sedis</taxon>
        <taxon>Dendrothele</taxon>
    </lineage>
</organism>
<name>A0A4S8LEF3_DENBC</name>
<feature type="region of interest" description="Disordered" evidence="1">
    <location>
        <begin position="179"/>
        <end position="292"/>
    </location>
</feature>
<feature type="compositionally biased region" description="Polar residues" evidence="1">
    <location>
        <begin position="191"/>
        <end position="201"/>
    </location>
</feature>
<feature type="region of interest" description="Disordered" evidence="1">
    <location>
        <begin position="80"/>
        <end position="137"/>
    </location>
</feature>
<evidence type="ECO:0000256" key="1">
    <source>
        <dbReference type="SAM" id="MobiDB-lite"/>
    </source>
</evidence>
<feature type="compositionally biased region" description="Polar residues" evidence="1">
    <location>
        <begin position="124"/>
        <end position="136"/>
    </location>
</feature>
<dbReference type="AlphaFoldDB" id="A0A4S8LEF3"/>
<keyword evidence="3" id="KW-1185">Reference proteome</keyword>
<evidence type="ECO:0000313" key="2">
    <source>
        <dbReference type="EMBL" id="THU86798.1"/>
    </source>
</evidence>
<feature type="compositionally biased region" description="Polar residues" evidence="1">
    <location>
        <begin position="262"/>
        <end position="277"/>
    </location>
</feature>
<evidence type="ECO:0000313" key="3">
    <source>
        <dbReference type="Proteomes" id="UP000297245"/>
    </source>
</evidence>
<sequence length="307" mass="33094">MFATVSSTGLPSQPNDIINILYSAVPLVSASSTFIARPGSSILKTTNTPSSARFSTCTHNSEHVGGPPYLLDPTFWSSTNQHSTTDAFRERAGEGEGEEGNMYYKKDSSETEEAAEGEGGGSGNSPNIYSQESQARSEFAEYHQMSYELDREGEVEGHQDEGEEEEEGVLAGFEFDVGGTAQEDEDLPLNLRSSFPTSPLSSDFGHSEEEQQAQAQPVQQEGEEEAADSDGYVTAEETYQPSSPLASTNPVRSISTSTSSSPHRINNRLPSASSYTSGEDPPSNPADQIQNRVFAEDSINTDLLHVV</sequence>
<feature type="compositionally biased region" description="Polar residues" evidence="1">
    <location>
        <begin position="237"/>
        <end position="252"/>
    </location>
</feature>
<dbReference type="Proteomes" id="UP000297245">
    <property type="component" value="Unassembled WGS sequence"/>
</dbReference>
<proteinExistence type="predicted"/>
<accession>A0A4S8LEF3</accession>
<reference evidence="2 3" key="1">
    <citation type="journal article" date="2019" name="Nat. Ecol. Evol.">
        <title>Megaphylogeny resolves global patterns of mushroom evolution.</title>
        <authorList>
            <person name="Varga T."/>
            <person name="Krizsan K."/>
            <person name="Foldi C."/>
            <person name="Dima B."/>
            <person name="Sanchez-Garcia M."/>
            <person name="Sanchez-Ramirez S."/>
            <person name="Szollosi G.J."/>
            <person name="Szarkandi J.G."/>
            <person name="Papp V."/>
            <person name="Albert L."/>
            <person name="Andreopoulos W."/>
            <person name="Angelini C."/>
            <person name="Antonin V."/>
            <person name="Barry K.W."/>
            <person name="Bougher N.L."/>
            <person name="Buchanan P."/>
            <person name="Buyck B."/>
            <person name="Bense V."/>
            <person name="Catcheside P."/>
            <person name="Chovatia M."/>
            <person name="Cooper J."/>
            <person name="Damon W."/>
            <person name="Desjardin D."/>
            <person name="Finy P."/>
            <person name="Geml J."/>
            <person name="Haridas S."/>
            <person name="Hughes K."/>
            <person name="Justo A."/>
            <person name="Karasinski D."/>
            <person name="Kautmanova I."/>
            <person name="Kiss B."/>
            <person name="Kocsube S."/>
            <person name="Kotiranta H."/>
            <person name="LaButti K.M."/>
            <person name="Lechner B.E."/>
            <person name="Liimatainen K."/>
            <person name="Lipzen A."/>
            <person name="Lukacs Z."/>
            <person name="Mihaltcheva S."/>
            <person name="Morgado L.N."/>
            <person name="Niskanen T."/>
            <person name="Noordeloos M.E."/>
            <person name="Ohm R.A."/>
            <person name="Ortiz-Santana B."/>
            <person name="Ovrebo C."/>
            <person name="Racz N."/>
            <person name="Riley R."/>
            <person name="Savchenko A."/>
            <person name="Shiryaev A."/>
            <person name="Soop K."/>
            <person name="Spirin V."/>
            <person name="Szebenyi C."/>
            <person name="Tomsovsky M."/>
            <person name="Tulloss R.E."/>
            <person name="Uehling J."/>
            <person name="Grigoriev I.V."/>
            <person name="Vagvolgyi C."/>
            <person name="Papp T."/>
            <person name="Martin F.M."/>
            <person name="Miettinen O."/>
            <person name="Hibbett D.S."/>
            <person name="Nagy L.G."/>
        </authorList>
    </citation>
    <scope>NUCLEOTIDE SEQUENCE [LARGE SCALE GENOMIC DNA]</scope>
    <source>
        <strain evidence="2 3">CBS 962.96</strain>
    </source>
</reference>
<gene>
    <name evidence="2" type="ORF">K435DRAFT_804831</name>
</gene>
<protein>
    <submittedName>
        <fullName evidence="2">Uncharacterized protein</fullName>
    </submittedName>
</protein>